<gene>
    <name evidence="3" type="ORF">K470DRAFT_35519</name>
</gene>
<accession>A0A6A7C3Y5</accession>
<evidence type="ECO:0000256" key="1">
    <source>
        <dbReference type="SAM" id="SignalP"/>
    </source>
</evidence>
<feature type="chain" id="PRO_5025420317" description="NTF2-like domain-containing protein" evidence="1">
    <location>
        <begin position="18"/>
        <end position="175"/>
    </location>
</feature>
<feature type="domain" description="NTF2-like" evidence="2">
    <location>
        <begin position="27"/>
        <end position="166"/>
    </location>
</feature>
<evidence type="ECO:0000259" key="2">
    <source>
        <dbReference type="Pfam" id="PF26534"/>
    </source>
</evidence>
<dbReference type="Proteomes" id="UP000799421">
    <property type="component" value="Unassembled WGS sequence"/>
</dbReference>
<proteinExistence type="predicted"/>
<keyword evidence="1" id="KW-0732">Signal</keyword>
<keyword evidence="4" id="KW-1185">Reference proteome</keyword>
<evidence type="ECO:0000313" key="4">
    <source>
        <dbReference type="Proteomes" id="UP000799421"/>
    </source>
</evidence>
<dbReference type="EMBL" id="MU005972">
    <property type="protein sequence ID" value="KAF2861428.1"/>
    <property type="molecule type" value="Genomic_DNA"/>
</dbReference>
<feature type="signal peptide" evidence="1">
    <location>
        <begin position="1"/>
        <end position="17"/>
    </location>
</feature>
<dbReference type="AlphaFoldDB" id="A0A6A7C3Y5"/>
<protein>
    <recommendedName>
        <fullName evidence="2">NTF2-like domain-containing protein</fullName>
    </recommendedName>
</protein>
<sequence>MKWSLFAICLTASKVLAQPHQWRGYQHCLSQRQVTDIIDEFVSILKHQDWQGHSPNETAHALIADDYKESSDSILSLMGKPLGGYATSSKAEWIAGTLGHPANPDVETLDALPAGCRKIVWHWRFPKVGSNEYPVKGFNLFTINDRGQISEADIEFNSIAWGIDTKEMYQYCPKA</sequence>
<dbReference type="InterPro" id="IPR058645">
    <property type="entry name" value="NTF2-like_dom_7"/>
</dbReference>
<dbReference type="Pfam" id="PF26534">
    <property type="entry name" value="NTF2_7"/>
    <property type="match status" value="1"/>
</dbReference>
<dbReference type="OrthoDB" id="5596743at2759"/>
<name>A0A6A7C3Y5_9PEZI</name>
<reference evidence="3" key="1">
    <citation type="journal article" date="2020" name="Stud. Mycol.">
        <title>101 Dothideomycetes genomes: a test case for predicting lifestyles and emergence of pathogens.</title>
        <authorList>
            <person name="Haridas S."/>
            <person name="Albert R."/>
            <person name="Binder M."/>
            <person name="Bloem J."/>
            <person name="Labutti K."/>
            <person name="Salamov A."/>
            <person name="Andreopoulos B."/>
            <person name="Baker S."/>
            <person name="Barry K."/>
            <person name="Bills G."/>
            <person name="Bluhm B."/>
            <person name="Cannon C."/>
            <person name="Castanera R."/>
            <person name="Culley D."/>
            <person name="Daum C."/>
            <person name="Ezra D."/>
            <person name="Gonzalez J."/>
            <person name="Henrissat B."/>
            <person name="Kuo A."/>
            <person name="Liang C."/>
            <person name="Lipzen A."/>
            <person name="Lutzoni F."/>
            <person name="Magnuson J."/>
            <person name="Mondo S."/>
            <person name="Nolan M."/>
            <person name="Ohm R."/>
            <person name="Pangilinan J."/>
            <person name="Park H.-J."/>
            <person name="Ramirez L."/>
            <person name="Alfaro M."/>
            <person name="Sun H."/>
            <person name="Tritt A."/>
            <person name="Yoshinaga Y."/>
            <person name="Zwiers L.-H."/>
            <person name="Turgeon B."/>
            <person name="Goodwin S."/>
            <person name="Spatafora J."/>
            <person name="Crous P."/>
            <person name="Grigoriev I."/>
        </authorList>
    </citation>
    <scope>NUCLEOTIDE SEQUENCE</scope>
    <source>
        <strain evidence="3">CBS 480.64</strain>
    </source>
</reference>
<evidence type="ECO:0000313" key="3">
    <source>
        <dbReference type="EMBL" id="KAF2861428.1"/>
    </source>
</evidence>
<organism evidence="3 4">
    <name type="scientific">Piedraia hortae CBS 480.64</name>
    <dbReference type="NCBI Taxonomy" id="1314780"/>
    <lineage>
        <taxon>Eukaryota</taxon>
        <taxon>Fungi</taxon>
        <taxon>Dikarya</taxon>
        <taxon>Ascomycota</taxon>
        <taxon>Pezizomycotina</taxon>
        <taxon>Dothideomycetes</taxon>
        <taxon>Dothideomycetidae</taxon>
        <taxon>Capnodiales</taxon>
        <taxon>Piedraiaceae</taxon>
        <taxon>Piedraia</taxon>
    </lineage>
</organism>